<accession>A0A485NF51</accession>
<evidence type="ECO:0000313" key="3">
    <source>
        <dbReference type="Proteomes" id="UP000386466"/>
    </source>
</evidence>
<dbReference type="EMBL" id="CAAGRJ010014532">
    <property type="protein sequence ID" value="VFV30618.1"/>
    <property type="molecule type" value="Genomic_DNA"/>
</dbReference>
<feature type="region of interest" description="Disordered" evidence="1">
    <location>
        <begin position="88"/>
        <end position="109"/>
    </location>
</feature>
<evidence type="ECO:0000313" key="2">
    <source>
        <dbReference type="EMBL" id="VFV30618.1"/>
    </source>
</evidence>
<protein>
    <submittedName>
        <fullName evidence="2">Uncharacterized protein</fullName>
    </submittedName>
</protein>
<evidence type="ECO:0000256" key="1">
    <source>
        <dbReference type="SAM" id="MobiDB-lite"/>
    </source>
</evidence>
<feature type="compositionally biased region" description="Gly residues" evidence="1">
    <location>
        <begin position="90"/>
        <end position="108"/>
    </location>
</feature>
<keyword evidence="3" id="KW-1185">Reference proteome</keyword>
<proteinExistence type="predicted"/>
<gene>
    <name evidence="2" type="ORF">LYPA_23C022009</name>
</gene>
<sequence>MGSSSSSRKRASGCRCCASDSFQTCLLHFPCALNISLWPLKSYVRRSYGRPHCVVFNQSLRAGNRFCSWPCRQGIRLPANNLALPAPSTAGGGGGGGGGGGVGAGGSQLTGHEPVQAVERVWCSGRNSGVNSRALGVSGARPCMNREDLNKLFTNLSFPV</sequence>
<dbReference type="Proteomes" id="UP000386466">
    <property type="component" value="Unassembled WGS sequence"/>
</dbReference>
<reference evidence="2 3" key="1">
    <citation type="submission" date="2019-01" db="EMBL/GenBank/DDBJ databases">
        <authorList>
            <person name="Alioto T."/>
            <person name="Alioto T."/>
        </authorList>
    </citation>
    <scope>NUCLEOTIDE SEQUENCE [LARGE SCALE GENOMIC DNA]</scope>
</reference>
<dbReference type="AlphaFoldDB" id="A0A485NF51"/>
<name>A0A485NF51_LYNPA</name>
<organism evidence="2 3">
    <name type="scientific">Lynx pardinus</name>
    <name type="common">Iberian lynx</name>
    <name type="synonym">Felis pardina</name>
    <dbReference type="NCBI Taxonomy" id="191816"/>
    <lineage>
        <taxon>Eukaryota</taxon>
        <taxon>Metazoa</taxon>
        <taxon>Chordata</taxon>
        <taxon>Craniata</taxon>
        <taxon>Vertebrata</taxon>
        <taxon>Euteleostomi</taxon>
        <taxon>Mammalia</taxon>
        <taxon>Eutheria</taxon>
        <taxon>Laurasiatheria</taxon>
        <taxon>Carnivora</taxon>
        <taxon>Feliformia</taxon>
        <taxon>Felidae</taxon>
        <taxon>Felinae</taxon>
        <taxon>Lynx</taxon>
    </lineage>
</organism>